<sequence>MSLPELPKTTNRRELRKALVRLRLEMHRQEIRHESGQLLNPLTRLRAMGDSLQGGLGIKHAPLWGIAAVVVLGFLTGKGAKNGSLSRMIRVGSSLLPLLKLVMQGAASKR</sequence>
<dbReference type="HOGENOM" id="CLU_168987_0_0_6"/>
<dbReference type="Proteomes" id="UP000028931">
    <property type="component" value="Chromosome"/>
</dbReference>
<proteinExistence type="predicted"/>
<gene>
    <name evidence="1" type="ORF">PSAKL28_16000</name>
</gene>
<dbReference type="EMBL" id="CP009048">
    <property type="protein sequence ID" value="AIL60825.1"/>
    <property type="molecule type" value="Genomic_DNA"/>
</dbReference>
<protein>
    <submittedName>
        <fullName evidence="1">Uncharacterized protein</fullName>
    </submittedName>
</protein>
<reference evidence="1 2" key="1">
    <citation type="submission" date="2014-07" db="EMBL/GenBank/DDBJ databases">
        <authorList>
            <person name="Lee K."/>
            <person name="Lim J.Y."/>
            <person name="Hwang I."/>
        </authorList>
    </citation>
    <scope>NUCLEOTIDE SEQUENCE [LARGE SCALE GENOMIC DNA]</scope>
    <source>
        <strain evidence="1 2">KL28</strain>
    </source>
</reference>
<dbReference type="OrthoDB" id="7031058at2"/>
<evidence type="ECO:0000313" key="2">
    <source>
        <dbReference type="Proteomes" id="UP000028931"/>
    </source>
</evidence>
<organism evidence="1 2">
    <name type="scientific">Pseudomonas alkylphenolica</name>
    <dbReference type="NCBI Taxonomy" id="237609"/>
    <lineage>
        <taxon>Bacteria</taxon>
        <taxon>Pseudomonadati</taxon>
        <taxon>Pseudomonadota</taxon>
        <taxon>Gammaproteobacteria</taxon>
        <taxon>Pseudomonadales</taxon>
        <taxon>Pseudomonadaceae</taxon>
        <taxon>Pseudomonas</taxon>
    </lineage>
</organism>
<accession>A0A077F902</accession>
<dbReference type="AlphaFoldDB" id="A0A077F902"/>
<dbReference type="KEGG" id="palk:PSAKL28_16000"/>
<dbReference type="RefSeq" id="WP_038608830.1">
    <property type="nucleotide sequence ID" value="NZ_CP009048.1"/>
</dbReference>
<name>A0A077F902_9PSED</name>
<evidence type="ECO:0000313" key="1">
    <source>
        <dbReference type="EMBL" id="AIL60825.1"/>
    </source>
</evidence>